<name>A0AA34RD12_CHLPE</name>
<dbReference type="Gene3D" id="2.40.30.20">
    <property type="match status" value="2"/>
</dbReference>
<reference evidence="5 6" key="1">
    <citation type="journal article" date="2011" name="J. Bacteriol.">
        <title>Genome sequence of the obligate intracellular animal pathogen Chlamydia pecorum E58.</title>
        <authorList>
            <person name="Mojica S."/>
            <person name="Huot Creasy H."/>
            <person name="Daugherty S."/>
            <person name="Read T.D."/>
            <person name="Kim T."/>
            <person name="Kaltenboeck B."/>
            <person name="Bavoil P."/>
            <person name="Myers G.S."/>
        </authorList>
    </citation>
    <scope>NUCLEOTIDE SEQUENCE [LARGE SCALE GENOMIC DNA]</scope>
    <source>
        <strain evidence="5 6">E58</strain>
    </source>
</reference>
<keyword evidence="5" id="KW-0808">Transferase</keyword>
<dbReference type="GO" id="GO:0009231">
    <property type="term" value="P:riboflavin biosynthetic process"/>
    <property type="evidence" value="ECO:0007669"/>
    <property type="project" value="TreeGrafter"/>
</dbReference>
<gene>
    <name evidence="5" type="primary">ribE</name>
    <name evidence="5" type="ordered locus">G5S_0536</name>
</gene>
<dbReference type="NCBIfam" id="NF009566">
    <property type="entry name" value="PRK13020.1"/>
    <property type="match status" value="1"/>
</dbReference>
<dbReference type="CDD" id="cd00402">
    <property type="entry name" value="Riboflavin_synthase_like"/>
    <property type="match status" value="1"/>
</dbReference>
<dbReference type="AlphaFoldDB" id="A0AA34RD12"/>
<dbReference type="Pfam" id="PF00677">
    <property type="entry name" value="Lum_binding"/>
    <property type="match status" value="2"/>
</dbReference>
<evidence type="ECO:0000313" key="5">
    <source>
        <dbReference type="EMBL" id="AEB41512.1"/>
    </source>
</evidence>
<dbReference type="PANTHER" id="PTHR21098">
    <property type="entry name" value="RIBOFLAVIN SYNTHASE ALPHA CHAIN"/>
    <property type="match status" value="1"/>
</dbReference>
<dbReference type="InterPro" id="IPR001783">
    <property type="entry name" value="Lumazine-bd"/>
</dbReference>
<organism evidence="5 6">
    <name type="scientific">Chlamydia pecorum (strain ATCC VR-628 / DSM 29919 / E58)</name>
    <name type="common">Chlamydophila pecorum</name>
    <dbReference type="NCBI Taxonomy" id="331635"/>
    <lineage>
        <taxon>Bacteria</taxon>
        <taxon>Pseudomonadati</taxon>
        <taxon>Chlamydiota</taxon>
        <taxon>Chlamydiia</taxon>
        <taxon>Chlamydiales</taxon>
        <taxon>Chlamydiaceae</taxon>
        <taxon>Chlamydia/Chlamydophila group</taxon>
        <taxon>Chlamydia</taxon>
    </lineage>
</organism>
<dbReference type="PROSITE" id="PS51177">
    <property type="entry name" value="LUMAZINE_BIND"/>
    <property type="match status" value="2"/>
</dbReference>
<dbReference type="SUPFAM" id="SSF63380">
    <property type="entry name" value="Riboflavin synthase domain-like"/>
    <property type="match status" value="2"/>
</dbReference>
<dbReference type="Proteomes" id="UP000008305">
    <property type="component" value="Chromosome"/>
</dbReference>
<dbReference type="GeneID" id="99718559"/>
<dbReference type="InterPro" id="IPR017938">
    <property type="entry name" value="Riboflavin_synthase-like_b-brl"/>
</dbReference>
<feature type="domain" description="Lumazine-binding" evidence="4">
    <location>
        <begin position="98"/>
        <end position="190"/>
    </location>
</feature>
<dbReference type="RefSeq" id="WP_013712590.1">
    <property type="nucleotide sequence ID" value="NC_015408.1"/>
</dbReference>
<keyword evidence="6" id="KW-1185">Reference proteome</keyword>
<feature type="repeat" description="Lumazine-binding" evidence="3">
    <location>
        <begin position="98"/>
        <end position="190"/>
    </location>
</feature>
<evidence type="ECO:0000313" key="6">
    <source>
        <dbReference type="Proteomes" id="UP000008305"/>
    </source>
</evidence>
<sequence length="197" mass="21471">MFSGIIQEVGTICFLQPQEGHVVLGIQGTLKFLDRVIEGGSVAVDGVCLTMTRKERSIMFFDVIPETLACTTLQKCCLGDRVNLENALRFGDPVGGHMVSGHVCGTGEIISIRGNRYEFQVSAYLAPYLFDKGFIAIDGISLTLASVKETEFSVGVIPETLQRTSLGYKSVNSLVNIEVDMSTKVQVDTLQRLAVCR</sequence>
<dbReference type="KEGG" id="cpm:G5S_0536"/>
<dbReference type="PANTHER" id="PTHR21098:SF0">
    <property type="entry name" value="RIBOFLAVIN SYNTHASE"/>
    <property type="match status" value="1"/>
</dbReference>
<proteinExistence type="predicted"/>
<dbReference type="InterPro" id="IPR023366">
    <property type="entry name" value="ATP_synth_asu-like_sf"/>
</dbReference>
<dbReference type="GO" id="GO:0004746">
    <property type="term" value="F:riboflavin synthase activity"/>
    <property type="evidence" value="ECO:0007669"/>
    <property type="project" value="UniProtKB-UniRule"/>
</dbReference>
<keyword evidence="1" id="KW-0677">Repeat</keyword>
<dbReference type="NCBIfam" id="NF006767">
    <property type="entry name" value="PRK09289.1"/>
    <property type="match status" value="1"/>
</dbReference>
<accession>A0AA34RD12</accession>
<evidence type="ECO:0000256" key="1">
    <source>
        <dbReference type="ARBA" id="ARBA00022737"/>
    </source>
</evidence>
<dbReference type="EMBL" id="CP002608">
    <property type="protein sequence ID" value="AEB41512.1"/>
    <property type="molecule type" value="Genomic_DNA"/>
</dbReference>
<feature type="domain" description="Lumazine-binding" evidence="4">
    <location>
        <begin position="1"/>
        <end position="97"/>
    </location>
</feature>
<evidence type="ECO:0000256" key="3">
    <source>
        <dbReference type="PROSITE-ProRule" id="PRU00524"/>
    </source>
</evidence>
<protein>
    <recommendedName>
        <fullName evidence="2">Riboflavin synthase</fullName>
        <ecNumber evidence="2">2.5.1.9</ecNumber>
    </recommendedName>
</protein>
<dbReference type="NCBIfam" id="TIGR00187">
    <property type="entry name" value="ribE"/>
    <property type="match status" value="1"/>
</dbReference>
<dbReference type="InterPro" id="IPR026017">
    <property type="entry name" value="Lumazine-bd_dom"/>
</dbReference>
<dbReference type="PIRSF" id="PIRSF000498">
    <property type="entry name" value="Riboflavin_syn_A"/>
    <property type="match status" value="1"/>
</dbReference>
<feature type="repeat" description="Lumazine-binding" evidence="3">
    <location>
        <begin position="1"/>
        <end position="97"/>
    </location>
</feature>
<evidence type="ECO:0000256" key="2">
    <source>
        <dbReference type="NCBIfam" id="TIGR00187"/>
    </source>
</evidence>
<dbReference type="EC" id="2.5.1.9" evidence="2"/>
<evidence type="ECO:0000259" key="4">
    <source>
        <dbReference type="PROSITE" id="PS51177"/>
    </source>
</evidence>